<feature type="region of interest" description="Disordered" evidence="1">
    <location>
        <begin position="314"/>
        <end position="336"/>
    </location>
</feature>
<feature type="region of interest" description="Disordered" evidence="1">
    <location>
        <begin position="33"/>
        <end position="68"/>
    </location>
</feature>
<evidence type="ECO:0000313" key="2">
    <source>
        <dbReference type="EMBL" id="KAG6379935.1"/>
    </source>
</evidence>
<gene>
    <name evidence="2" type="ORF">JVT61DRAFT_10502</name>
</gene>
<proteinExistence type="predicted"/>
<evidence type="ECO:0000256" key="1">
    <source>
        <dbReference type="SAM" id="MobiDB-lite"/>
    </source>
</evidence>
<feature type="compositionally biased region" description="Polar residues" evidence="1">
    <location>
        <begin position="52"/>
        <end position="62"/>
    </location>
</feature>
<dbReference type="AlphaFoldDB" id="A0A8I2YXF0"/>
<keyword evidence="3" id="KW-1185">Reference proteome</keyword>
<evidence type="ECO:0000313" key="3">
    <source>
        <dbReference type="Proteomes" id="UP000683000"/>
    </source>
</evidence>
<comment type="caution">
    <text evidence="2">The sequence shown here is derived from an EMBL/GenBank/DDBJ whole genome shotgun (WGS) entry which is preliminary data.</text>
</comment>
<sequence>MASVLAGAARRCVPIHTSCISRCPVLVKQIHVSQPTRRPSEGGDLLGISDEPVSQITPQRSTKPLPKYSNSREREFHEYLQFVRDRTGRVKVVKAGQARATAWLRLFQLASKAEHLEAVVEVFPQWKESGKSFTSLDAEMFVRRCEELDCPLLALKVFGDHPKYSLAFSSFPAARNLIHSLYQKYPLENVITAVSLFGLNNLSPVTKDPASSAMLYAACLRSKNKHASLLGRDIRVALQKLLGETESYPERKEKILRARHSNKPDLWLLEALRDIKKTKSDQGRGSWWITEWMARGEGRVLPLLAERRYQARGGKHVQDASVTPATRSAPQQVQFA</sequence>
<reference evidence="2" key="1">
    <citation type="submission" date="2021-03" db="EMBL/GenBank/DDBJ databases">
        <title>Evolutionary innovations through gain and loss of genes in the ectomycorrhizal Boletales.</title>
        <authorList>
            <person name="Wu G."/>
            <person name="Miyauchi S."/>
            <person name="Morin E."/>
            <person name="Yang Z.-L."/>
            <person name="Xu J."/>
            <person name="Martin F.M."/>
        </authorList>
    </citation>
    <scope>NUCLEOTIDE SEQUENCE</scope>
    <source>
        <strain evidence="2">BR01</strain>
    </source>
</reference>
<dbReference type="OrthoDB" id="565731at2759"/>
<dbReference type="EMBL" id="JAGFBS010000004">
    <property type="protein sequence ID" value="KAG6379935.1"/>
    <property type="molecule type" value="Genomic_DNA"/>
</dbReference>
<dbReference type="Proteomes" id="UP000683000">
    <property type="component" value="Unassembled WGS sequence"/>
</dbReference>
<feature type="compositionally biased region" description="Polar residues" evidence="1">
    <location>
        <begin position="320"/>
        <end position="336"/>
    </location>
</feature>
<accession>A0A8I2YXF0</accession>
<organism evidence="2 3">
    <name type="scientific">Boletus reticuloceps</name>
    <dbReference type="NCBI Taxonomy" id="495285"/>
    <lineage>
        <taxon>Eukaryota</taxon>
        <taxon>Fungi</taxon>
        <taxon>Dikarya</taxon>
        <taxon>Basidiomycota</taxon>
        <taxon>Agaricomycotina</taxon>
        <taxon>Agaricomycetes</taxon>
        <taxon>Agaricomycetidae</taxon>
        <taxon>Boletales</taxon>
        <taxon>Boletineae</taxon>
        <taxon>Boletaceae</taxon>
        <taxon>Boletoideae</taxon>
        <taxon>Boletus</taxon>
    </lineage>
</organism>
<protein>
    <submittedName>
        <fullName evidence="2">Uncharacterized protein</fullName>
    </submittedName>
</protein>
<name>A0A8I2YXF0_9AGAM</name>